<dbReference type="EMBL" id="VTUW01000040">
    <property type="protein sequence ID" value="KAA1181282.1"/>
    <property type="molecule type" value="Genomic_DNA"/>
</dbReference>
<gene>
    <name evidence="2" type="ORF">F0L16_17150</name>
</gene>
<dbReference type="InterPro" id="IPR011604">
    <property type="entry name" value="PDDEXK-like_dom_sf"/>
</dbReference>
<reference evidence="2 3" key="1">
    <citation type="submission" date="2019-09" db="EMBL/GenBank/DDBJ databases">
        <title>Whole genome sequence of Photorhabdus heterorhabditis strain ETL (Enterobacteriales: Enterobacteriaceae) a bacterial symbiont of Heterorhabditis zealandica strain ETL (Rhabditida: Heterorhabditidae).</title>
        <authorList>
            <person name="Lulamba T.E."/>
            <person name="Serepa-Dlamini M.H."/>
        </authorList>
    </citation>
    <scope>NUCLEOTIDE SEQUENCE [LARGE SCALE GENOMIC DNA]</scope>
    <source>
        <strain evidence="2 3">ETL</strain>
    </source>
</reference>
<dbReference type="Pfam" id="PF12705">
    <property type="entry name" value="PDDEXK_1"/>
    <property type="match status" value="1"/>
</dbReference>
<evidence type="ECO:0000313" key="3">
    <source>
        <dbReference type="Proteomes" id="UP000322184"/>
    </source>
</evidence>
<dbReference type="Proteomes" id="UP000322184">
    <property type="component" value="Unassembled WGS sequence"/>
</dbReference>
<dbReference type="InterPro" id="IPR038726">
    <property type="entry name" value="PDDEXK_AddAB-type"/>
</dbReference>
<evidence type="ECO:0000259" key="1">
    <source>
        <dbReference type="Pfam" id="PF12705"/>
    </source>
</evidence>
<comment type="caution">
    <text evidence="2">The sequence shown here is derived from an EMBL/GenBank/DDBJ whole genome shotgun (WGS) entry which is preliminary data.</text>
</comment>
<sequence length="382" mass="42985">MNDILLARTRPAVPSLLGNFTICPARYLLESESHTFERLPLHPGVIVGHVVHQLANSVQHRTAMTGGYSIRHLENNFAAILAATRRIGPVTDWIYKHHGITGLVSRKTLVTQIRYTRTLIPPIARSVMSEREKTLPVGREIKLTSCQFDMQGRADLIYQDASNLLKIVDFKTGNVTDEQNQPKEAYLLQIAAYGMMVKELVPEMSIGLVLTGVSDSWTGMLDKHLTEWATSIIENLNELLPRNIPLSVYGLARPGMHCSGCSSRCSCPVYAEKLREQMQLFCVDRQYGGRDIYGHLLEVESESNLLTLKVLLEDGSVVKVFRMPASAIHEPTKITGKKIALYGLKTFNELSAGRFPRNFYVIDVQDTRRSAFQFYCQCEEIN</sequence>
<evidence type="ECO:0000313" key="2">
    <source>
        <dbReference type="EMBL" id="KAA1181282.1"/>
    </source>
</evidence>
<dbReference type="Gene3D" id="3.90.320.10">
    <property type="match status" value="1"/>
</dbReference>
<accession>A0A5B0W3H7</accession>
<proteinExistence type="predicted"/>
<feature type="domain" description="PD-(D/E)XK endonuclease-like" evidence="1">
    <location>
        <begin position="15"/>
        <end position="268"/>
    </location>
</feature>
<protein>
    <submittedName>
        <fullName evidence="2">PD-(D/E)XK nuclease family protein</fullName>
    </submittedName>
</protein>
<organism evidence="2 3">
    <name type="scientific">Photorhabdus heterorhabditis</name>
    <dbReference type="NCBI Taxonomy" id="880156"/>
    <lineage>
        <taxon>Bacteria</taxon>
        <taxon>Pseudomonadati</taxon>
        <taxon>Pseudomonadota</taxon>
        <taxon>Gammaproteobacteria</taxon>
        <taxon>Enterobacterales</taxon>
        <taxon>Morganellaceae</taxon>
        <taxon>Photorhabdus</taxon>
    </lineage>
</organism>
<dbReference type="RefSeq" id="WP_149617283.1">
    <property type="nucleotide sequence ID" value="NZ_CAWPFF010000082.1"/>
</dbReference>
<name>A0A5B0W3H7_9GAMM</name>
<dbReference type="AlphaFoldDB" id="A0A5B0W3H7"/>